<dbReference type="Proteomes" id="UP000190121">
    <property type="component" value="Unassembled WGS sequence"/>
</dbReference>
<dbReference type="PANTHER" id="PTHR30576:SF0">
    <property type="entry name" value="UNDECAPRENYL-PHOSPHATE N-ACETYLGALACTOSAMINYL 1-PHOSPHATE TRANSFERASE-RELATED"/>
    <property type="match status" value="1"/>
</dbReference>
<evidence type="ECO:0000256" key="6">
    <source>
        <dbReference type="ARBA" id="ARBA00023136"/>
    </source>
</evidence>
<dbReference type="GO" id="GO:0016780">
    <property type="term" value="F:phosphotransferase activity, for other substituted phosphate groups"/>
    <property type="evidence" value="ECO:0007669"/>
    <property type="project" value="TreeGrafter"/>
</dbReference>
<dbReference type="RefSeq" id="WP_078736373.1">
    <property type="nucleotide sequence ID" value="NZ_FUXE01000003.1"/>
</dbReference>
<feature type="transmembrane region" description="Helical" evidence="7">
    <location>
        <begin position="117"/>
        <end position="142"/>
    </location>
</feature>
<dbReference type="OrthoDB" id="9808602at2"/>
<evidence type="ECO:0000313" key="10">
    <source>
        <dbReference type="Proteomes" id="UP000190121"/>
    </source>
</evidence>
<accession>A0A1T4LH30</accession>
<sequence>MTRETKYRLFYLVADSCSVLISSLLLNTIRFYWEAPNGIWATLDNYLFNTKSYFVYLSLWAFWLLLFALSGYYNKPLNKSRIEDIWTTFSTVVLGTGIEFLLLIVDDPVHDTKGYLKLFFSLMFTSFLLVYSFRFIVTWYAIQQRNRKEFWPKILLIGTKKQVEELAAAAYEMRFTPQQKLFFEDFYKKGSSDLAIEAITREVSTIFDNTPPTEIYLASTQEESSNVGHLLYKLYHYRCPIRITAEGMMPLPSIKTTFLHGIPLVDVTETKMSEGAKNVKWCFDRLASFSLLVLLSPLFLILSILVRKSSRGEIFFSQERIGKRGKPFMIYKFRTMYKNSERNGPQLSHDGDTRITPIGRILRKYRLDELPQLFNVLKGDMSFVGPRPERQFYIDLLVDRAPYYYLLHNVLPGITSWGMVRYGYASNLDEMTERLKYDWLYYGNMSLKMDLTVLFHTISVLVKGAGK</sequence>
<evidence type="ECO:0000259" key="8">
    <source>
        <dbReference type="Pfam" id="PF02397"/>
    </source>
</evidence>
<dbReference type="InterPro" id="IPR017475">
    <property type="entry name" value="EPS_sugar_tfrase"/>
</dbReference>
<evidence type="ECO:0000256" key="1">
    <source>
        <dbReference type="ARBA" id="ARBA00004141"/>
    </source>
</evidence>
<evidence type="ECO:0000256" key="5">
    <source>
        <dbReference type="ARBA" id="ARBA00022989"/>
    </source>
</evidence>
<proteinExistence type="inferred from homology"/>
<evidence type="ECO:0000313" key="9">
    <source>
        <dbReference type="EMBL" id="SJZ54015.1"/>
    </source>
</evidence>
<organism evidence="9 10">
    <name type="scientific">Porphyromonas circumdentaria</name>
    <dbReference type="NCBI Taxonomy" id="29524"/>
    <lineage>
        <taxon>Bacteria</taxon>
        <taxon>Pseudomonadati</taxon>
        <taxon>Bacteroidota</taxon>
        <taxon>Bacteroidia</taxon>
        <taxon>Bacteroidales</taxon>
        <taxon>Porphyromonadaceae</taxon>
        <taxon>Porphyromonas</taxon>
    </lineage>
</organism>
<dbReference type="Pfam" id="PF02397">
    <property type="entry name" value="Bac_transf"/>
    <property type="match status" value="1"/>
</dbReference>
<keyword evidence="10" id="KW-1185">Reference proteome</keyword>
<name>A0A1T4LH30_9PORP</name>
<gene>
    <name evidence="9" type="ORF">SAMN02745171_00423</name>
</gene>
<comment type="subcellular location">
    <subcellularLocation>
        <location evidence="1">Membrane</location>
        <topology evidence="1">Multi-pass membrane protein</topology>
    </subcellularLocation>
</comment>
<feature type="transmembrane region" description="Helical" evidence="7">
    <location>
        <begin position="286"/>
        <end position="306"/>
    </location>
</feature>
<dbReference type="PANTHER" id="PTHR30576">
    <property type="entry name" value="COLANIC BIOSYNTHESIS UDP-GLUCOSE LIPID CARRIER TRANSFERASE"/>
    <property type="match status" value="1"/>
</dbReference>
<keyword evidence="3 9" id="KW-0808">Transferase</keyword>
<evidence type="ECO:0000256" key="3">
    <source>
        <dbReference type="ARBA" id="ARBA00022679"/>
    </source>
</evidence>
<keyword evidence="6 7" id="KW-0472">Membrane</keyword>
<dbReference type="InterPro" id="IPR003362">
    <property type="entry name" value="Bact_transf"/>
</dbReference>
<dbReference type="EMBL" id="FUXE01000003">
    <property type="protein sequence ID" value="SJZ54015.1"/>
    <property type="molecule type" value="Genomic_DNA"/>
</dbReference>
<dbReference type="STRING" id="29524.SAMN02745171_00423"/>
<evidence type="ECO:0000256" key="7">
    <source>
        <dbReference type="SAM" id="Phobius"/>
    </source>
</evidence>
<feature type="domain" description="Bacterial sugar transferase" evidence="8">
    <location>
        <begin position="280"/>
        <end position="462"/>
    </location>
</feature>
<comment type="similarity">
    <text evidence="2">Belongs to the bacterial sugar transferase family.</text>
</comment>
<evidence type="ECO:0000256" key="4">
    <source>
        <dbReference type="ARBA" id="ARBA00022692"/>
    </source>
</evidence>
<dbReference type="AlphaFoldDB" id="A0A1T4LH30"/>
<keyword evidence="5 7" id="KW-1133">Transmembrane helix</keyword>
<reference evidence="10" key="1">
    <citation type="submission" date="2017-02" db="EMBL/GenBank/DDBJ databases">
        <authorList>
            <person name="Varghese N."/>
            <person name="Submissions S."/>
        </authorList>
    </citation>
    <scope>NUCLEOTIDE SEQUENCE [LARGE SCALE GENOMIC DNA]</scope>
    <source>
        <strain evidence="10">ATCC 51356</strain>
    </source>
</reference>
<feature type="transmembrane region" description="Helical" evidence="7">
    <location>
        <begin position="9"/>
        <end position="33"/>
    </location>
</feature>
<dbReference type="NCBIfam" id="TIGR03025">
    <property type="entry name" value="EPS_sugtrans"/>
    <property type="match status" value="1"/>
</dbReference>
<feature type="transmembrane region" description="Helical" evidence="7">
    <location>
        <begin position="85"/>
        <end position="105"/>
    </location>
</feature>
<protein>
    <submittedName>
        <fullName evidence="9">Exopolysaccharide biosynthesis polyprenyl glycosylphosphotransferase</fullName>
    </submittedName>
</protein>
<evidence type="ECO:0000256" key="2">
    <source>
        <dbReference type="ARBA" id="ARBA00006464"/>
    </source>
</evidence>
<dbReference type="GO" id="GO:0016020">
    <property type="term" value="C:membrane"/>
    <property type="evidence" value="ECO:0007669"/>
    <property type="project" value="UniProtKB-SubCell"/>
</dbReference>
<feature type="transmembrane region" description="Helical" evidence="7">
    <location>
        <begin position="53"/>
        <end position="73"/>
    </location>
</feature>
<keyword evidence="4 7" id="KW-0812">Transmembrane</keyword>